<proteinExistence type="predicted"/>
<keyword evidence="2" id="KW-1185">Reference proteome</keyword>
<evidence type="ECO:0000313" key="1">
    <source>
        <dbReference type="EnsemblPlants" id="PGSC0003DMT400087775"/>
    </source>
</evidence>
<dbReference type="InParanoid" id="M1DEJ0"/>
<dbReference type="Proteomes" id="UP000011115">
    <property type="component" value="Unassembled WGS sequence"/>
</dbReference>
<dbReference type="AlphaFoldDB" id="M1DEJ0"/>
<reference evidence="2" key="1">
    <citation type="journal article" date="2011" name="Nature">
        <title>Genome sequence and analysis of the tuber crop potato.</title>
        <authorList>
            <consortium name="The Potato Genome Sequencing Consortium"/>
        </authorList>
    </citation>
    <scope>NUCLEOTIDE SEQUENCE [LARGE SCALE GENOMIC DNA]</scope>
    <source>
        <strain evidence="2">cv. DM1-3 516 R44</strain>
    </source>
</reference>
<dbReference type="PaxDb" id="4113-PGSC0003DMT400087775"/>
<dbReference type="HOGENOM" id="CLU_2188633_0_0_1"/>
<protein>
    <submittedName>
        <fullName evidence="1">Uncharacterized protein</fullName>
    </submittedName>
</protein>
<accession>M1DEJ0</accession>
<dbReference type="EnsemblPlants" id="PGSC0003DMT400087775">
    <property type="protein sequence ID" value="PGSC0003DMT400087775"/>
    <property type="gene ID" value="PGSC0003DMG400037346"/>
</dbReference>
<reference evidence="1" key="2">
    <citation type="submission" date="2015-06" db="UniProtKB">
        <authorList>
            <consortium name="EnsemblPlants"/>
        </authorList>
    </citation>
    <scope>IDENTIFICATION</scope>
    <source>
        <strain evidence="1">DM1-3 516 R44</strain>
    </source>
</reference>
<dbReference type="Gramene" id="PGSC0003DMT400087775">
    <property type="protein sequence ID" value="PGSC0003DMT400087775"/>
    <property type="gene ID" value="PGSC0003DMG400037346"/>
</dbReference>
<name>M1DEJ0_SOLTU</name>
<sequence>MHICEEFWLYAQYTGLCTKEDYPNIGFRPEDAFIPPVPTQALKYRIGHITRVRTEDSNADRVNLEEENLVTDEELKEILRRQPIIGAIRLFQSFHGKGMDDKAYHTQYL</sequence>
<organism evidence="1 2">
    <name type="scientific">Solanum tuberosum</name>
    <name type="common">Potato</name>
    <dbReference type="NCBI Taxonomy" id="4113"/>
    <lineage>
        <taxon>Eukaryota</taxon>
        <taxon>Viridiplantae</taxon>
        <taxon>Streptophyta</taxon>
        <taxon>Embryophyta</taxon>
        <taxon>Tracheophyta</taxon>
        <taxon>Spermatophyta</taxon>
        <taxon>Magnoliopsida</taxon>
        <taxon>eudicotyledons</taxon>
        <taxon>Gunneridae</taxon>
        <taxon>Pentapetalae</taxon>
        <taxon>asterids</taxon>
        <taxon>lamiids</taxon>
        <taxon>Solanales</taxon>
        <taxon>Solanaceae</taxon>
        <taxon>Solanoideae</taxon>
        <taxon>Solaneae</taxon>
        <taxon>Solanum</taxon>
    </lineage>
</organism>
<evidence type="ECO:0000313" key="2">
    <source>
        <dbReference type="Proteomes" id="UP000011115"/>
    </source>
</evidence>